<evidence type="ECO:0000259" key="2">
    <source>
        <dbReference type="Pfam" id="PF09994"/>
    </source>
</evidence>
<evidence type="ECO:0000313" key="3">
    <source>
        <dbReference type="EMBL" id="KAF2967995.1"/>
    </source>
</evidence>
<dbReference type="AlphaFoldDB" id="A0A7C8MU00"/>
<dbReference type="PANTHER" id="PTHR33840">
    <property type="match status" value="1"/>
</dbReference>
<keyword evidence="4" id="KW-1185">Reference proteome</keyword>
<evidence type="ECO:0000313" key="4">
    <source>
        <dbReference type="Proteomes" id="UP000481858"/>
    </source>
</evidence>
<dbReference type="Proteomes" id="UP000481858">
    <property type="component" value="Unassembled WGS sequence"/>
</dbReference>
<feature type="region of interest" description="Disordered" evidence="1">
    <location>
        <begin position="191"/>
        <end position="211"/>
    </location>
</feature>
<evidence type="ECO:0000256" key="1">
    <source>
        <dbReference type="SAM" id="MobiDB-lite"/>
    </source>
</evidence>
<organism evidence="3 4">
    <name type="scientific">Xylaria multiplex</name>
    <dbReference type="NCBI Taxonomy" id="323545"/>
    <lineage>
        <taxon>Eukaryota</taxon>
        <taxon>Fungi</taxon>
        <taxon>Dikarya</taxon>
        <taxon>Ascomycota</taxon>
        <taxon>Pezizomycotina</taxon>
        <taxon>Sordariomycetes</taxon>
        <taxon>Xylariomycetidae</taxon>
        <taxon>Xylariales</taxon>
        <taxon>Xylariaceae</taxon>
        <taxon>Xylaria</taxon>
    </lineage>
</organism>
<dbReference type="InParanoid" id="A0A7C8MU00"/>
<dbReference type="Pfam" id="PF09994">
    <property type="entry name" value="T6SS_Tle1-like_cat"/>
    <property type="match status" value="1"/>
</dbReference>
<proteinExistence type="predicted"/>
<accession>A0A7C8MU00</accession>
<dbReference type="OrthoDB" id="3162439at2759"/>
<dbReference type="EMBL" id="WUBL01000058">
    <property type="protein sequence ID" value="KAF2967995.1"/>
    <property type="molecule type" value="Genomic_DNA"/>
</dbReference>
<feature type="domain" description="T6SS Phospholipase effector Tle1-like catalytic" evidence="2">
    <location>
        <begin position="35"/>
        <end position="387"/>
    </location>
</feature>
<dbReference type="InterPro" id="IPR018712">
    <property type="entry name" value="Tle1-like_cat"/>
</dbReference>
<dbReference type="PANTHER" id="PTHR33840:SF2">
    <property type="entry name" value="TLE1 PHOSPHOLIPASE DOMAIN-CONTAINING PROTEIN"/>
    <property type="match status" value="1"/>
</dbReference>
<protein>
    <recommendedName>
        <fullName evidence="2">T6SS Phospholipase effector Tle1-like catalytic domain-containing protein</fullName>
    </recommendedName>
</protein>
<comment type="caution">
    <text evidence="3">The sequence shown here is derived from an EMBL/GenBank/DDBJ whole genome shotgun (WGS) entry which is preliminary data.</text>
</comment>
<sequence>MPSVNENNGHTNGYTNGQTNGITAAGSADVFLEPKKLVLCFDGTGNTFSGSNADTNVVKLLNKLDRHAPRQFHYYQTGIGTYDVNEKSVNKSWFGEMKSSIAMTIDQGIGNTFDTHVMAGYRFLMKFYDTGAKIYLFGFSAKFLARMVNTVGLLCKGNEEMIPFAYRLYQRYLAGEIEDFKVQQAECDDCESADGENPMLEDNEQGDHSPHGHNFELAHNEITAFSNTFCRKEIHISESGLPEERNIKVYFLGLWDCVNSVAPLERHTPVPVPVKGTATFVRHAVAVDERRVKFKPALLSQDVRATADNNDEDLKEVWFPGCHGDVGGGWPAVAEHPLDTNADSSKWTVWQRVKNFFTTRKPTEASKDVRSDPFQMSDIPLAWMIRELEIVGEYDKGAAIQFSKNLGGFKRSFQRRKHEALNGPMHDSLKFGHGTGFFKVLLWKFLEVLPTVTRWELEKNVWTHVRFPLNKGSTRDIPRDAVLHESLVWRLKNFPNYRPGNNHGDDEQACLKHKGAVAALVEVNESSSSKEGVIGIASQIQPDPDHQTYVFANVDPTSCLSVLEESQDQSIMFQMISISLAWSLLFTQAIQCIPAGDVSDITCLTSRMAGHKGVVDTPNIEYCGGLDDPTIATSGEDVDGPGFYITKKDDSPEVKYFLYENSRDEHPWKYVSLPTGATVFVSVCKTWQGRIVRGTPKTNLDGKVHNLGTWFKSSVAPNGWMWGDISFLEGCDGGGSIAATDGSNVNHTCYEDLLTDAPSLALETKETGTKVLAKLVGDAPNQVAKDWELSKCSAGEIWIEGSSNGPVIKSTNGRLSFVFYKGKV</sequence>
<gene>
    <name evidence="3" type="ORF">GQX73_g5553</name>
</gene>
<name>A0A7C8MU00_9PEZI</name>
<reference evidence="3 4" key="1">
    <citation type="submission" date="2019-12" db="EMBL/GenBank/DDBJ databases">
        <title>Draft genome sequence of the ascomycete Xylaria multiplex DSM 110363.</title>
        <authorList>
            <person name="Buettner E."/>
            <person name="Kellner H."/>
        </authorList>
    </citation>
    <scope>NUCLEOTIDE SEQUENCE [LARGE SCALE GENOMIC DNA]</scope>
    <source>
        <strain evidence="3 4">DSM 110363</strain>
    </source>
</reference>
<feature type="compositionally biased region" description="Acidic residues" evidence="1">
    <location>
        <begin position="191"/>
        <end position="204"/>
    </location>
</feature>